<accession>A0A4U8QDY3</accession>
<protein>
    <submittedName>
        <fullName evidence="1">Uncharacterized protein</fullName>
    </submittedName>
</protein>
<keyword evidence="2" id="KW-1185">Reference proteome</keyword>
<sequence>MDDADSDADRPLFYYFNRFISKYENKNGHNLYL</sequence>
<dbReference type="STRING" id="180332.GCA_000797495_03164"/>
<dbReference type="EMBL" id="QGQD01000014">
    <property type="protein sequence ID" value="TLD02483.1"/>
    <property type="molecule type" value="Genomic_DNA"/>
</dbReference>
<name>A0A4U8QDY3_9FIRM</name>
<gene>
    <name evidence="1" type="ORF">DSM106044_00613</name>
</gene>
<comment type="caution">
    <text evidence="1">The sequence shown here is derived from an EMBL/GenBank/DDBJ whole genome shotgun (WGS) entry which is preliminary data.</text>
</comment>
<dbReference type="Proteomes" id="UP000306509">
    <property type="component" value="Unassembled WGS sequence"/>
</dbReference>
<evidence type="ECO:0000313" key="1">
    <source>
        <dbReference type="EMBL" id="TLD02483.1"/>
    </source>
</evidence>
<proteinExistence type="predicted"/>
<organism evidence="1 2">
    <name type="scientific">Robinsoniella peoriensis</name>
    <dbReference type="NCBI Taxonomy" id="180332"/>
    <lineage>
        <taxon>Bacteria</taxon>
        <taxon>Bacillati</taxon>
        <taxon>Bacillota</taxon>
        <taxon>Clostridia</taxon>
        <taxon>Lachnospirales</taxon>
        <taxon>Lachnospiraceae</taxon>
        <taxon>Robinsoniella</taxon>
    </lineage>
</organism>
<evidence type="ECO:0000313" key="2">
    <source>
        <dbReference type="Proteomes" id="UP000306509"/>
    </source>
</evidence>
<dbReference type="AlphaFoldDB" id="A0A4U8QDY3"/>
<reference evidence="1 2" key="1">
    <citation type="journal article" date="2019" name="Anaerobe">
        <title>Detection of Robinsoniella peoriensis in multiple bone samples of a trauma patient.</title>
        <authorList>
            <person name="Schrottner P."/>
            <person name="Hartwich K."/>
            <person name="Bunk B."/>
            <person name="Schober I."/>
            <person name="Helbig S."/>
            <person name="Rudolph W.W."/>
            <person name="Gunzer F."/>
        </authorList>
    </citation>
    <scope>NUCLEOTIDE SEQUENCE [LARGE SCALE GENOMIC DNA]</scope>
    <source>
        <strain evidence="1 2">DSM 106044</strain>
    </source>
</reference>